<evidence type="ECO:0000256" key="12">
    <source>
        <dbReference type="ARBA" id="ARBA00022989"/>
    </source>
</evidence>
<comment type="catalytic activity">
    <reaction evidence="16">
        <text>[E2 ubiquitin-conjugating enzyme]-S-ubiquitinyl-L-cysteine + [acceptor protein]-L-cysteine = [E2 ubiquitin-conjugating enzyme]-L-cysteine + [acceptor protein]-S-ubiquitinyl-L-cysteine.</text>
        <dbReference type="EC" id="2.3.2.36"/>
    </reaction>
</comment>
<feature type="domain" description="Pex N-terminal" evidence="19">
    <location>
        <begin position="82"/>
        <end position="283"/>
    </location>
</feature>
<keyword evidence="5" id="KW-0808">Transferase</keyword>
<dbReference type="GO" id="GO:0008270">
    <property type="term" value="F:zinc ion binding"/>
    <property type="evidence" value="ECO:0007669"/>
    <property type="project" value="UniProtKB-KW"/>
</dbReference>
<dbReference type="GO" id="GO:0016562">
    <property type="term" value="P:protein import into peroxisome matrix, receptor recycling"/>
    <property type="evidence" value="ECO:0007669"/>
    <property type="project" value="UniProtKB-ARBA"/>
</dbReference>
<dbReference type="Proteomes" id="UP001316803">
    <property type="component" value="Unassembled WGS sequence"/>
</dbReference>
<evidence type="ECO:0000256" key="4">
    <source>
        <dbReference type="ARBA" id="ARBA00022448"/>
    </source>
</evidence>
<evidence type="ECO:0000256" key="9">
    <source>
        <dbReference type="ARBA" id="ARBA00022786"/>
    </source>
</evidence>
<evidence type="ECO:0000313" key="20">
    <source>
        <dbReference type="EMBL" id="KAK5957826.1"/>
    </source>
</evidence>
<evidence type="ECO:0000313" key="21">
    <source>
        <dbReference type="Proteomes" id="UP001316803"/>
    </source>
</evidence>
<dbReference type="PANTHER" id="PTHR48178">
    <property type="entry name" value="PEROXISOME BIOGENESIS FACTOR 2"/>
    <property type="match status" value="1"/>
</dbReference>
<reference evidence="20 21" key="1">
    <citation type="submission" date="2022-12" db="EMBL/GenBank/DDBJ databases">
        <title>Genomic features and morphological characterization of a novel Knufia sp. strain isolated from spacecraft assembly facility.</title>
        <authorList>
            <person name="Teixeira M."/>
            <person name="Chander A.M."/>
            <person name="Stajich J.E."/>
            <person name="Venkateswaran K."/>
        </authorList>
    </citation>
    <scope>NUCLEOTIDE SEQUENCE [LARGE SCALE GENOMIC DNA]</scope>
    <source>
        <strain evidence="20 21">FJI-L2-BK-P2</strain>
    </source>
</reference>
<feature type="region of interest" description="Disordered" evidence="18">
    <location>
        <begin position="409"/>
        <end position="454"/>
    </location>
</feature>
<evidence type="ECO:0000256" key="3">
    <source>
        <dbReference type="ARBA" id="ARBA00008704"/>
    </source>
</evidence>
<comment type="caution">
    <text evidence="20">The sequence shown here is derived from an EMBL/GenBank/DDBJ whole genome shotgun (WGS) entry which is preliminary data.</text>
</comment>
<dbReference type="InterPro" id="IPR006845">
    <property type="entry name" value="Pex_N"/>
</dbReference>
<keyword evidence="6" id="KW-0812">Transmembrane</keyword>
<accession>A0AAN8F0G1</accession>
<dbReference type="EC" id="2.3.2.36" evidence="17"/>
<evidence type="ECO:0000256" key="10">
    <source>
        <dbReference type="ARBA" id="ARBA00022833"/>
    </source>
</evidence>
<organism evidence="20 21">
    <name type="scientific">Knufia fluminis</name>
    <dbReference type="NCBI Taxonomy" id="191047"/>
    <lineage>
        <taxon>Eukaryota</taxon>
        <taxon>Fungi</taxon>
        <taxon>Dikarya</taxon>
        <taxon>Ascomycota</taxon>
        <taxon>Pezizomycotina</taxon>
        <taxon>Eurotiomycetes</taxon>
        <taxon>Chaetothyriomycetidae</taxon>
        <taxon>Chaetothyriales</taxon>
        <taxon>Trichomeriaceae</taxon>
        <taxon>Knufia</taxon>
    </lineage>
</organism>
<dbReference type="GO" id="GO:0061630">
    <property type="term" value="F:ubiquitin protein ligase activity"/>
    <property type="evidence" value="ECO:0007669"/>
    <property type="project" value="UniProtKB-EC"/>
</dbReference>
<evidence type="ECO:0000256" key="8">
    <source>
        <dbReference type="ARBA" id="ARBA00022771"/>
    </source>
</evidence>
<evidence type="ECO:0000259" key="19">
    <source>
        <dbReference type="Pfam" id="PF04757"/>
    </source>
</evidence>
<keyword evidence="12" id="KW-1133">Transmembrane helix</keyword>
<comment type="pathway">
    <text evidence="2">Protein modification; protein ubiquitination.</text>
</comment>
<dbReference type="GO" id="GO:0016567">
    <property type="term" value="P:protein ubiquitination"/>
    <property type="evidence" value="ECO:0007669"/>
    <property type="project" value="UniProtKB-ARBA"/>
</dbReference>
<gene>
    <name evidence="20" type="primary">PEX2</name>
    <name evidence="20" type="ORF">OHC33_001015</name>
</gene>
<dbReference type="EMBL" id="JAKLMC020000002">
    <property type="protein sequence ID" value="KAK5957826.1"/>
    <property type="molecule type" value="Genomic_DNA"/>
</dbReference>
<name>A0AAN8F0G1_9EURO</name>
<evidence type="ECO:0000256" key="5">
    <source>
        <dbReference type="ARBA" id="ARBA00022679"/>
    </source>
</evidence>
<evidence type="ECO:0000256" key="1">
    <source>
        <dbReference type="ARBA" id="ARBA00004585"/>
    </source>
</evidence>
<evidence type="ECO:0000256" key="14">
    <source>
        <dbReference type="ARBA" id="ARBA00023140"/>
    </source>
</evidence>
<dbReference type="PANTHER" id="PTHR48178:SF1">
    <property type="entry name" value="PEROXISOME BIOGENESIS FACTOR 2"/>
    <property type="match status" value="1"/>
</dbReference>
<evidence type="ECO:0000256" key="11">
    <source>
        <dbReference type="ARBA" id="ARBA00022927"/>
    </source>
</evidence>
<dbReference type="GO" id="GO:0005778">
    <property type="term" value="C:peroxisomal membrane"/>
    <property type="evidence" value="ECO:0007669"/>
    <property type="project" value="UniProtKB-SubCell"/>
</dbReference>
<evidence type="ECO:0000256" key="6">
    <source>
        <dbReference type="ARBA" id="ARBA00022692"/>
    </source>
</evidence>
<keyword evidence="21" id="KW-1185">Reference proteome</keyword>
<evidence type="ECO:0000256" key="16">
    <source>
        <dbReference type="ARBA" id="ARBA00034438"/>
    </source>
</evidence>
<sequence>MSSGSFAAAQQRIQARQEARRVEAQAAHQAQQTLARESTLGRLRFPLNRTANPLTSLWSTLLTNEGTKPAVRVSQVDAELLDEELLVLLKSQIADALKYFNPHIQDDYSREILLFLRATLFKLSIWDNDASYGAALQGLQYTDARATTTTNIAKPTRTQKSLYGLITVLGRYAWDKYEDYLLDTESSYTGPTDTIRTLSTITSRLSTLHSITAFTSFLVFLINGRYRTLTDRLLRLRLISPNAQTHREVSFEYLNRQLVWHAFTEFLLFLLPLVGISRWRRWLQRAWKNAKRALTTDPSSSESEAPVKSGPLSFLPERTCAICYQEQNPGSTSEAEVLGANTSAGGGIIGSVQTDIVNPYETIPCQCIYCFVCIAGKIEGEEGGGWTCLRCGEVVFRCRPWRGDVLVESGRGGSPNQKKSVGFVEDGDGDDAGGDGDEHDENVTVDQDEFEDKDAPLAEIEAELGSSQWQFEGEREKDLST</sequence>
<keyword evidence="11" id="KW-0653">Protein transport</keyword>
<dbReference type="AlphaFoldDB" id="A0AAN8F0G1"/>
<keyword evidence="14" id="KW-0576">Peroxisome</keyword>
<comment type="subcellular location">
    <subcellularLocation>
        <location evidence="1">Peroxisome membrane</location>
        <topology evidence="1">Multi-pass membrane protein</topology>
    </subcellularLocation>
</comment>
<evidence type="ECO:0000256" key="7">
    <source>
        <dbReference type="ARBA" id="ARBA00022723"/>
    </source>
</evidence>
<evidence type="ECO:0000256" key="15">
    <source>
        <dbReference type="ARBA" id="ARBA00032511"/>
    </source>
</evidence>
<keyword evidence="4" id="KW-0813">Transport</keyword>
<evidence type="ECO:0000256" key="2">
    <source>
        <dbReference type="ARBA" id="ARBA00004906"/>
    </source>
</evidence>
<keyword evidence="13" id="KW-0472">Membrane</keyword>
<evidence type="ECO:0000256" key="17">
    <source>
        <dbReference type="ARBA" id="ARBA00034523"/>
    </source>
</evidence>
<keyword evidence="9" id="KW-0833">Ubl conjugation pathway</keyword>
<evidence type="ECO:0000256" key="18">
    <source>
        <dbReference type="SAM" id="MobiDB-lite"/>
    </source>
</evidence>
<keyword evidence="10" id="KW-0862">Zinc</keyword>
<keyword evidence="7" id="KW-0479">Metal-binding</keyword>
<keyword evidence="8" id="KW-0863">Zinc-finger</keyword>
<feature type="compositionally biased region" description="Acidic residues" evidence="18">
    <location>
        <begin position="425"/>
        <end position="440"/>
    </location>
</feature>
<comment type="similarity">
    <text evidence="3">Belongs to the pex2/pex10/pex12 family.</text>
</comment>
<proteinExistence type="inferred from homology"/>
<evidence type="ECO:0000256" key="13">
    <source>
        <dbReference type="ARBA" id="ARBA00023136"/>
    </source>
</evidence>
<dbReference type="Pfam" id="PF04757">
    <property type="entry name" value="Pex2_Pex12"/>
    <property type="match status" value="1"/>
</dbReference>
<dbReference type="InterPro" id="IPR025654">
    <property type="entry name" value="PEX2/10"/>
</dbReference>
<protein>
    <recommendedName>
        <fullName evidence="17">RING-type E3 ubiquitin transferase (cysteine targeting)</fullName>
        <ecNumber evidence="17">2.3.2.36</ecNumber>
    </recommendedName>
    <alternativeName>
        <fullName evidence="15">Peroxin-2</fullName>
    </alternativeName>
</protein>